<dbReference type="RefSeq" id="WP_154512154.1">
    <property type="nucleotide sequence ID" value="NZ_JAXELC010000025.1"/>
</dbReference>
<evidence type="ECO:0000313" key="3">
    <source>
        <dbReference type="Proteomes" id="UP000477488"/>
    </source>
</evidence>
<evidence type="ECO:0000256" key="1">
    <source>
        <dbReference type="SAM" id="MobiDB-lite"/>
    </source>
</evidence>
<reference evidence="2 3" key="1">
    <citation type="submission" date="2019-09" db="EMBL/GenBank/DDBJ databases">
        <title>In-depth cultivation of the pig gut microbiome towards novel bacterial diversity and tailored functional studies.</title>
        <authorList>
            <person name="Wylensek D."/>
            <person name="Hitch T.C.A."/>
            <person name="Clavel T."/>
        </authorList>
    </citation>
    <scope>NUCLEOTIDE SEQUENCE [LARGE SCALE GENOMIC DNA]</scope>
    <source>
        <strain evidence="2 3">PG-178-WT-4</strain>
    </source>
</reference>
<evidence type="ECO:0000313" key="2">
    <source>
        <dbReference type="EMBL" id="MSS28602.1"/>
    </source>
</evidence>
<dbReference type="AlphaFoldDB" id="A0A6L5XN75"/>
<protein>
    <submittedName>
        <fullName evidence="2">Uncharacterized protein</fullName>
    </submittedName>
</protein>
<sequence>MKELLDTCGPDGAAAAVQERLGNIAENADKPLKHPGSLAENARDLAQEPLSAVREHGDGAGEVPQQEGEKLKREALADGLDGMPGNLPGGFFGKKG</sequence>
<accession>A0A6L5XN75</accession>
<dbReference type="EMBL" id="VUMH01000012">
    <property type="protein sequence ID" value="MSS28602.1"/>
    <property type="molecule type" value="Genomic_DNA"/>
</dbReference>
<dbReference type="Proteomes" id="UP000477488">
    <property type="component" value="Unassembled WGS sequence"/>
</dbReference>
<name>A0A6L5XN75_9BACT</name>
<keyword evidence="3" id="KW-1185">Reference proteome</keyword>
<feature type="region of interest" description="Disordered" evidence="1">
    <location>
        <begin position="76"/>
        <end position="96"/>
    </location>
</feature>
<comment type="caution">
    <text evidence="2">The sequence shown here is derived from an EMBL/GenBank/DDBJ whole genome shotgun (WGS) entry which is preliminary data.</text>
</comment>
<gene>
    <name evidence="2" type="ORF">FYJ44_11295</name>
</gene>
<feature type="compositionally biased region" description="Gly residues" evidence="1">
    <location>
        <begin position="87"/>
        <end position="96"/>
    </location>
</feature>
<proteinExistence type="predicted"/>
<organism evidence="2 3">
    <name type="scientific">Desulfovibrio porci</name>
    <dbReference type="NCBI Taxonomy" id="2605782"/>
    <lineage>
        <taxon>Bacteria</taxon>
        <taxon>Pseudomonadati</taxon>
        <taxon>Thermodesulfobacteriota</taxon>
        <taxon>Desulfovibrionia</taxon>
        <taxon>Desulfovibrionales</taxon>
        <taxon>Desulfovibrionaceae</taxon>
        <taxon>Desulfovibrio</taxon>
    </lineage>
</organism>